<dbReference type="EMBL" id="VSWC01000119">
    <property type="protein sequence ID" value="KAA1082437.1"/>
    <property type="molecule type" value="Genomic_DNA"/>
</dbReference>
<evidence type="ECO:0000313" key="2">
    <source>
        <dbReference type="EMBL" id="KAA1082437.1"/>
    </source>
</evidence>
<protein>
    <submittedName>
        <fullName evidence="2">Uncharacterized protein</fullName>
    </submittedName>
</protein>
<gene>
    <name evidence="2" type="ORF">PGT21_003344</name>
</gene>
<evidence type="ECO:0000256" key="1">
    <source>
        <dbReference type="SAM" id="MobiDB-lite"/>
    </source>
</evidence>
<comment type="caution">
    <text evidence="2">The sequence shown here is derived from an EMBL/GenBank/DDBJ whole genome shotgun (WGS) entry which is preliminary data.</text>
</comment>
<organism evidence="2 3">
    <name type="scientific">Puccinia graminis f. sp. tritici</name>
    <dbReference type="NCBI Taxonomy" id="56615"/>
    <lineage>
        <taxon>Eukaryota</taxon>
        <taxon>Fungi</taxon>
        <taxon>Dikarya</taxon>
        <taxon>Basidiomycota</taxon>
        <taxon>Pucciniomycotina</taxon>
        <taxon>Pucciniomycetes</taxon>
        <taxon>Pucciniales</taxon>
        <taxon>Pucciniaceae</taxon>
        <taxon>Puccinia</taxon>
    </lineage>
</organism>
<evidence type="ECO:0000313" key="3">
    <source>
        <dbReference type="Proteomes" id="UP000324748"/>
    </source>
</evidence>
<dbReference type="OrthoDB" id="10478500at2759"/>
<name>A0A5B0MZV4_PUCGR</name>
<dbReference type="Proteomes" id="UP000324748">
    <property type="component" value="Unassembled WGS sequence"/>
</dbReference>
<feature type="region of interest" description="Disordered" evidence="1">
    <location>
        <begin position="123"/>
        <end position="147"/>
    </location>
</feature>
<accession>A0A5B0MZV4</accession>
<sequence length="200" mass="22338">MCDSGGFVRAQKVGRWNDGRAVVESLIPDCVDTEAGICEFQAGNLRRNYPDPQVSTPRTPEAQPRRGHSPHRSCQLCDAFLATRPLQTPSRDATETDDAAGLQAPRPSGIHFLLVQVRRHRGQTDLMSSVDPRDRPRDASSQRRAGTAVELSSIRPAVYCVSALPHELLKCSRLTRRARWDLSELLAYEEKYLPTFGSFH</sequence>
<dbReference type="AlphaFoldDB" id="A0A5B0MZV4"/>
<feature type="region of interest" description="Disordered" evidence="1">
    <location>
        <begin position="46"/>
        <end position="72"/>
    </location>
</feature>
<keyword evidence="3" id="KW-1185">Reference proteome</keyword>
<reference evidence="2 3" key="1">
    <citation type="submission" date="2019-05" db="EMBL/GenBank/DDBJ databases">
        <title>Emergence of the Ug99 lineage of the wheat stem rust pathogen through somatic hybridization.</title>
        <authorList>
            <person name="Li F."/>
            <person name="Upadhyaya N.M."/>
            <person name="Sperschneider J."/>
            <person name="Matny O."/>
            <person name="Nguyen-Phuc H."/>
            <person name="Mago R."/>
            <person name="Raley C."/>
            <person name="Miller M.E."/>
            <person name="Silverstein K.A.T."/>
            <person name="Henningsen E."/>
            <person name="Hirsch C.D."/>
            <person name="Visser B."/>
            <person name="Pretorius Z.A."/>
            <person name="Steffenson B.J."/>
            <person name="Schwessinger B."/>
            <person name="Dodds P.N."/>
            <person name="Figueroa M."/>
        </authorList>
    </citation>
    <scope>NUCLEOTIDE SEQUENCE [LARGE SCALE GENOMIC DNA]</scope>
    <source>
        <strain evidence="2">21-0</strain>
    </source>
</reference>
<proteinExistence type="predicted"/>
<feature type="compositionally biased region" description="Basic and acidic residues" evidence="1">
    <location>
        <begin position="131"/>
        <end position="141"/>
    </location>
</feature>